<dbReference type="OrthoDB" id="5598737at2759"/>
<reference evidence="2" key="1">
    <citation type="submission" date="2020-05" db="EMBL/GenBank/DDBJ databases">
        <title>Mycena genomes resolve the evolution of fungal bioluminescence.</title>
        <authorList>
            <person name="Tsai I.J."/>
        </authorList>
    </citation>
    <scope>NUCLEOTIDE SEQUENCE</scope>
    <source>
        <strain evidence="2">160909Yilan</strain>
    </source>
</reference>
<proteinExistence type="predicted"/>
<protein>
    <submittedName>
        <fullName evidence="2">Uncharacterized protein</fullName>
    </submittedName>
</protein>
<dbReference type="EMBL" id="JACAZH010000126">
    <property type="protein sequence ID" value="KAF7324245.1"/>
    <property type="molecule type" value="Genomic_DNA"/>
</dbReference>
<keyword evidence="3" id="KW-1185">Reference proteome</keyword>
<organism evidence="2 3">
    <name type="scientific">Mycena sanguinolenta</name>
    <dbReference type="NCBI Taxonomy" id="230812"/>
    <lineage>
        <taxon>Eukaryota</taxon>
        <taxon>Fungi</taxon>
        <taxon>Dikarya</taxon>
        <taxon>Basidiomycota</taxon>
        <taxon>Agaricomycotina</taxon>
        <taxon>Agaricomycetes</taxon>
        <taxon>Agaricomycetidae</taxon>
        <taxon>Agaricales</taxon>
        <taxon>Marasmiineae</taxon>
        <taxon>Mycenaceae</taxon>
        <taxon>Mycena</taxon>
    </lineage>
</organism>
<comment type="caution">
    <text evidence="2">The sequence shown here is derived from an EMBL/GenBank/DDBJ whole genome shotgun (WGS) entry which is preliminary data.</text>
</comment>
<evidence type="ECO:0000256" key="1">
    <source>
        <dbReference type="SAM" id="MobiDB-lite"/>
    </source>
</evidence>
<evidence type="ECO:0000313" key="3">
    <source>
        <dbReference type="Proteomes" id="UP000623467"/>
    </source>
</evidence>
<dbReference type="AlphaFoldDB" id="A0A8H6TS19"/>
<feature type="compositionally biased region" description="Polar residues" evidence="1">
    <location>
        <begin position="63"/>
        <end position="72"/>
    </location>
</feature>
<gene>
    <name evidence="2" type="ORF">MSAN_02529500</name>
</gene>
<feature type="region of interest" description="Disordered" evidence="1">
    <location>
        <begin position="1"/>
        <end position="81"/>
    </location>
</feature>
<dbReference type="Proteomes" id="UP000623467">
    <property type="component" value="Unassembled WGS sequence"/>
</dbReference>
<evidence type="ECO:0000313" key="2">
    <source>
        <dbReference type="EMBL" id="KAF7324245.1"/>
    </source>
</evidence>
<accession>A0A8H6TS19</accession>
<sequence>MDDDIPYISLKTPPPVSWKPHPARRYCTCTPCSKKGRQRSETIQIEEDEPTWDSAAEELLTGSDPTWNSPERPSNHDSGDVNSAGSHLLGYLEYCENVQEDGGAFYQIGADLFVVNGWDAQKKISKPSWFHVQRSTIGEARVVRFLSDYGEEFFPFDASFANRSDEAVLFSRQELEEGTFMNHFSSPSPNSRSLNGRVIVVHTGQDTGAVSGFTAKAG</sequence>
<name>A0A8H6TS19_9AGAR</name>